<dbReference type="CDD" id="cd00093">
    <property type="entry name" value="HTH_XRE"/>
    <property type="match status" value="1"/>
</dbReference>
<gene>
    <name evidence="3" type="ORF">SAMN05421853_104199</name>
</gene>
<dbReference type="Gene3D" id="1.10.260.40">
    <property type="entry name" value="lambda repressor-like DNA-binding domains"/>
    <property type="match status" value="1"/>
</dbReference>
<dbReference type="InterPro" id="IPR001387">
    <property type="entry name" value="Cro/C1-type_HTH"/>
</dbReference>
<accession>A0A1I5XXD7</accession>
<dbReference type="Proteomes" id="UP000243106">
    <property type="component" value="Unassembled WGS sequence"/>
</dbReference>
<name>A0A1I5XXD7_9RHOB</name>
<feature type="domain" description="HTH cro/C1-type" evidence="2">
    <location>
        <begin position="18"/>
        <end position="74"/>
    </location>
</feature>
<evidence type="ECO:0000313" key="3">
    <source>
        <dbReference type="EMBL" id="SFQ36613.1"/>
    </source>
</evidence>
<dbReference type="InterPro" id="IPR010982">
    <property type="entry name" value="Lambda_DNA-bd_dom_sf"/>
</dbReference>
<keyword evidence="1" id="KW-0472">Membrane</keyword>
<dbReference type="EMBL" id="FOXV01000004">
    <property type="protein sequence ID" value="SFQ36613.1"/>
    <property type="molecule type" value="Genomic_DNA"/>
</dbReference>
<dbReference type="GO" id="GO:0003677">
    <property type="term" value="F:DNA binding"/>
    <property type="evidence" value="ECO:0007669"/>
    <property type="project" value="InterPro"/>
</dbReference>
<reference evidence="4" key="1">
    <citation type="submission" date="2016-10" db="EMBL/GenBank/DDBJ databases">
        <authorList>
            <person name="Varghese N."/>
            <person name="Submissions S."/>
        </authorList>
    </citation>
    <scope>NUCLEOTIDE SEQUENCE [LARGE SCALE GENOMIC DNA]</scope>
    <source>
        <strain evidence="4">JCM 10271</strain>
    </source>
</reference>
<dbReference type="STRING" id="93684.SAMN05421853_104199"/>
<keyword evidence="1" id="KW-0812">Transmembrane</keyword>
<evidence type="ECO:0000313" key="4">
    <source>
        <dbReference type="Proteomes" id="UP000243106"/>
    </source>
</evidence>
<proteinExistence type="predicted"/>
<evidence type="ECO:0000256" key="1">
    <source>
        <dbReference type="SAM" id="Phobius"/>
    </source>
</evidence>
<keyword evidence="1" id="KW-1133">Transmembrane helix</keyword>
<protein>
    <submittedName>
        <fullName evidence="3">Transcriptional regulator, contains XRE-family HTH domain</fullName>
    </submittedName>
</protein>
<dbReference type="AlphaFoldDB" id="A0A1I5XXD7"/>
<dbReference type="PROSITE" id="PS50943">
    <property type="entry name" value="HTH_CROC1"/>
    <property type="match status" value="1"/>
</dbReference>
<dbReference type="RefSeq" id="WP_093010360.1">
    <property type="nucleotide sequence ID" value="NZ_FOXV01000004.1"/>
</dbReference>
<sequence length="286" mass="31939">MVTKVDKRARAELFRQRLREAMQVAGVNLSELARQTGVNRSTVSQLMGEGAARLPNAQLAAEAARTLGVSTDWLLGLTDRPERPGDVVAAAMQMTTAERTPSDEQLIDWAREAAGYKIRHVPAMLPDMLKTEAVMRWEYGDFLGKTPDQAISAMRDRMALVRAGGSDYEIAMPIYELTSMARGEGYYRSLPRAARAEQVEQLAATCEELYPSLRLFLFDASRVFSAPITIFGPLVGVVYVGRFYIAFRESGRIRSLTEHFDWLVREAEIDARDAAGFLRDLARDVL</sequence>
<feature type="transmembrane region" description="Helical" evidence="1">
    <location>
        <begin position="224"/>
        <end position="245"/>
    </location>
</feature>
<evidence type="ECO:0000259" key="2">
    <source>
        <dbReference type="PROSITE" id="PS50943"/>
    </source>
</evidence>
<dbReference type="SUPFAM" id="SSF47413">
    <property type="entry name" value="lambda repressor-like DNA-binding domains"/>
    <property type="match status" value="1"/>
</dbReference>
<dbReference type="SMART" id="SM00530">
    <property type="entry name" value="HTH_XRE"/>
    <property type="match status" value="1"/>
</dbReference>
<keyword evidence="4" id="KW-1185">Reference proteome</keyword>
<organism evidence="3 4">
    <name type="scientific">Roseivivax halotolerans</name>
    <dbReference type="NCBI Taxonomy" id="93684"/>
    <lineage>
        <taxon>Bacteria</taxon>
        <taxon>Pseudomonadati</taxon>
        <taxon>Pseudomonadota</taxon>
        <taxon>Alphaproteobacteria</taxon>
        <taxon>Rhodobacterales</taxon>
        <taxon>Roseobacteraceae</taxon>
        <taxon>Roseivivax</taxon>
    </lineage>
</organism>